<dbReference type="RefSeq" id="WP_004059001.1">
    <property type="nucleotide sequence ID" value="NC_017941.2"/>
</dbReference>
<dbReference type="EMBL" id="AOLO01000007">
    <property type="protein sequence ID" value="EMA03059.1"/>
    <property type="molecule type" value="Genomic_DNA"/>
</dbReference>
<evidence type="ECO:0000313" key="8">
    <source>
        <dbReference type="Proteomes" id="UP000027075"/>
    </source>
</evidence>
<sequence>MDEPHDAEHETLSEVEADLTDDFGDDGDDPLRQFVRGLRETDDADVRAVGQYDGEEYELLYLRSDLESRFDADARANRVKNLVMKALGEPVTDPVFEDYGELNAVVRWFDEAVIAIYPDDEWSGVFATFDRTSSPLVDLALKHLL</sequence>
<dbReference type="Pfam" id="PF24366">
    <property type="entry name" value="DUF7522"/>
    <property type="match status" value="1"/>
</dbReference>
<accession>I3R8R2</accession>
<dbReference type="GeneID" id="40155295"/>
<feature type="region of interest" description="Disordered" evidence="1">
    <location>
        <begin position="1"/>
        <end position="26"/>
    </location>
</feature>
<reference evidence="2" key="5">
    <citation type="submission" date="2014-05" db="EMBL/GenBank/DDBJ databases">
        <authorList>
            <person name="Wang L."/>
            <person name="Yang H."/>
            <person name="Xiang H."/>
        </authorList>
    </citation>
    <scope>NUCLEOTIDE SEQUENCE</scope>
    <source>
        <strain evidence="2">CGMCC 1.2087</strain>
    </source>
</reference>
<evidence type="ECO:0000256" key="1">
    <source>
        <dbReference type="SAM" id="MobiDB-lite"/>
    </source>
</evidence>
<dbReference type="AlphaFoldDB" id="I3R8R2"/>
<evidence type="ECO:0000313" key="5">
    <source>
        <dbReference type="EMBL" id="QCQ74239.1"/>
    </source>
</evidence>
<dbReference type="Proteomes" id="UP000027075">
    <property type="component" value="Chromosome"/>
</dbReference>
<evidence type="ECO:0000313" key="6">
    <source>
        <dbReference type="Proteomes" id="UP000006469"/>
    </source>
</evidence>
<evidence type="ECO:0000313" key="4">
    <source>
        <dbReference type="EMBL" id="EMA03059.1"/>
    </source>
</evidence>
<reference evidence="4 7" key="3">
    <citation type="journal article" date="2014" name="PLoS Genet.">
        <title>Phylogenetically driven sequencing of extremely halophilic archaea reveals strategies for static and dynamic osmo-response.</title>
        <authorList>
            <person name="Becker E.A."/>
            <person name="Seitzer P.M."/>
            <person name="Tritt A."/>
            <person name="Larsen D."/>
            <person name="Krusor M."/>
            <person name="Yao A.I."/>
            <person name="Wu D."/>
            <person name="Madern D."/>
            <person name="Eisen J.A."/>
            <person name="Darling A.E."/>
            <person name="Facciotti M.T."/>
        </authorList>
    </citation>
    <scope>NUCLEOTIDE SEQUENCE [LARGE SCALE GENOMIC DNA]</scope>
    <source>
        <strain evidence="4">ATCC 33500</strain>
        <strain evidence="7">ATCC 33500 / DSM 1411 / JCM 8866 / NBRC 14739 / NCIMB 2177 / R-4</strain>
    </source>
</reference>
<gene>
    <name evidence="2" type="ordered locus">HFX_2958</name>
    <name evidence="3" type="ORF">BM92_09685</name>
    <name evidence="4" type="ORF">C439_10760</name>
    <name evidence="5" type="ORF">E6P09_02720</name>
</gene>
<reference evidence="2" key="1">
    <citation type="journal article" date="2012" name="Appl. Environ. Microbiol.">
        <title>Identification of the haloarchaeal phasin (PhaP) that functions in polyhydroxyalkanoate accumulation and granule formation in Haloferax mediterranei.</title>
        <authorList>
            <person name="Cai S."/>
            <person name="Cai L."/>
            <person name="Liu H."/>
            <person name="Liu X."/>
            <person name="Han J."/>
            <person name="Zhou J."/>
            <person name="Xiang H."/>
        </authorList>
    </citation>
    <scope>NUCLEOTIDE SEQUENCE</scope>
    <source>
        <strain evidence="2">CGMCC 1.2087</strain>
    </source>
</reference>
<dbReference type="InterPro" id="IPR055944">
    <property type="entry name" value="DUF7522"/>
</dbReference>
<reference evidence="3 8" key="4">
    <citation type="submission" date="2014-04" db="EMBL/GenBank/DDBJ databases">
        <title>Transcriptional profiles of Haloferax mediterranei on the basis of nitrogen availability.</title>
        <authorList>
            <person name="Bautista V."/>
        </authorList>
    </citation>
    <scope>NUCLEOTIDE SEQUENCE [LARGE SCALE GENOMIC DNA]</scope>
    <source>
        <strain evidence="3">ATCC 33500</strain>
        <strain evidence="8">ATCC 33500 / DSM 1411 / JCM 8866 / NBRC 14739 / NCIMB 2177 / R-4</strain>
    </source>
</reference>
<dbReference type="STRING" id="523841.HFX_2958"/>
<dbReference type="KEGG" id="hme:HFX_2958"/>
<evidence type="ECO:0000313" key="9">
    <source>
        <dbReference type="Proteomes" id="UP000299011"/>
    </source>
</evidence>
<evidence type="ECO:0000313" key="2">
    <source>
        <dbReference type="EMBL" id="AFK20622.1"/>
    </source>
</evidence>
<reference evidence="2 6" key="2">
    <citation type="journal article" date="2012" name="J. Bacteriol.">
        <title>Complete genome sequence of the metabolically versatile halophilic archaeon Haloferax mediterranei, a poly(3-hydroxybutyrate-co-3-hydroxyvalerate) producer.</title>
        <authorList>
            <person name="Han J."/>
            <person name="Zhang F."/>
            <person name="Hou J."/>
            <person name="Liu X."/>
            <person name="Li M."/>
            <person name="Liu H."/>
            <person name="Cai L."/>
            <person name="Zhang B."/>
            <person name="Chen Y."/>
            <person name="Zhou J."/>
            <person name="Hu S."/>
            <person name="Xiang H."/>
        </authorList>
    </citation>
    <scope>NUCLEOTIDE SEQUENCE [LARGE SCALE GENOMIC DNA]</scope>
    <source>
        <strain evidence="6">ATCC 33500 / DSM 1411 / JCM 8866 / NBRC 14739 / NCIMB 2177 / R-4</strain>
        <strain evidence="2">CGMCC 1.2087</strain>
    </source>
</reference>
<feature type="compositionally biased region" description="Basic and acidic residues" evidence="1">
    <location>
        <begin position="1"/>
        <end position="12"/>
    </location>
</feature>
<dbReference type="OrthoDB" id="246032at2157"/>
<evidence type="ECO:0000313" key="3">
    <source>
        <dbReference type="EMBL" id="AHZ22894.1"/>
    </source>
</evidence>
<dbReference type="Proteomes" id="UP000011603">
    <property type="component" value="Unassembled WGS sequence"/>
</dbReference>
<dbReference type="PaxDb" id="523841-HFX_2958"/>
<reference evidence="5 9" key="6">
    <citation type="submission" date="2019-04" db="EMBL/GenBank/DDBJ databases">
        <title>Methylomes of two halophilic Archaea, Haloarcula marismortui and Haloferax mediterranei.</title>
        <authorList>
            <person name="DasSarma S."/>
            <person name="DasSarma P."/>
            <person name="DasSarma S."/>
            <person name="Fomenkov A."/>
            <person name="Vincze T."/>
            <person name="Anton B.P."/>
            <person name="Roberts R.J."/>
        </authorList>
    </citation>
    <scope>NUCLEOTIDE SEQUENCE [LARGE SCALE GENOMIC DNA]</scope>
    <source>
        <strain evidence="5">ATCC 33500</strain>
        <strain evidence="9">ATCC 33500 / DSM 1411 / JCM 8866 / NBRC 14739 / NCIMB 2177 / R-4</strain>
    </source>
</reference>
<dbReference type="EMBL" id="CP001868">
    <property type="protein sequence ID" value="AFK20622.1"/>
    <property type="molecule type" value="Genomic_DNA"/>
</dbReference>
<dbReference type="EMBL" id="CP039139">
    <property type="protein sequence ID" value="QCQ74239.1"/>
    <property type="molecule type" value="Genomic_DNA"/>
</dbReference>
<proteinExistence type="predicted"/>
<name>I3R8R2_HALMT</name>
<protein>
    <submittedName>
        <fullName evidence="2">Uncharacterized protein</fullName>
    </submittedName>
</protein>
<evidence type="ECO:0000313" key="7">
    <source>
        <dbReference type="Proteomes" id="UP000011603"/>
    </source>
</evidence>
<organism evidence="2 6">
    <name type="scientific">Haloferax mediterranei (strain ATCC 33500 / DSM 1411 / JCM 8866 / NBRC 14739 / NCIMB 2177 / R-4)</name>
    <name type="common">Halobacterium mediterranei</name>
    <dbReference type="NCBI Taxonomy" id="523841"/>
    <lineage>
        <taxon>Archaea</taxon>
        <taxon>Methanobacteriati</taxon>
        <taxon>Methanobacteriota</taxon>
        <taxon>Stenosarchaea group</taxon>
        <taxon>Halobacteria</taxon>
        <taxon>Halobacteriales</taxon>
        <taxon>Haloferacaceae</taxon>
        <taxon>Haloferax</taxon>
    </lineage>
</organism>
<dbReference type="Proteomes" id="UP000006469">
    <property type="component" value="Chromosome"/>
</dbReference>
<dbReference type="eggNOG" id="arCOG07569">
    <property type="taxonomic scope" value="Archaea"/>
</dbReference>
<dbReference type="HOGENOM" id="CLU_1782459_0_0_2"/>
<dbReference type="PATRIC" id="fig|523841.21.peg.2180"/>
<dbReference type="EMBL" id="CP007551">
    <property type="protein sequence ID" value="AHZ22894.1"/>
    <property type="molecule type" value="Genomic_DNA"/>
</dbReference>
<keyword evidence="7" id="KW-1185">Reference proteome</keyword>
<feature type="compositionally biased region" description="Acidic residues" evidence="1">
    <location>
        <begin position="13"/>
        <end position="26"/>
    </location>
</feature>
<dbReference type="Proteomes" id="UP000299011">
    <property type="component" value="Chromosome"/>
</dbReference>